<proteinExistence type="predicted"/>
<organism evidence="3 4">
    <name type="scientific">Shewanella loihica (strain ATCC BAA-1088 / PV-4)</name>
    <dbReference type="NCBI Taxonomy" id="323850"/>
    <lineage>
        <taxon>Bacteria</taxon>
        <taxon>Pseudomonadati</taxon>
        <taxon>Pseudomonadota</taxon>
        <taxon>Gammaproteobacteria</taxon>
        <taxon>Alteromonadales</taxon>
        <taxon>Shewanellaceae</taxon>
        <taxon>Shewanella</taxon>
    </lineage>
</organism>
<sequence length="107" mass="12189">MAQQISNETKDEAMKIAKATQKPGQTKEQTKLIAQGIEKGIAEYKKRQKSKARDRDKQRKQVLKEKQRQSTEPMDDGLQAAPKASKLPWLLLALSWLGFIGLYLLNH</sequence>
<gene>
    <name evidence="3" type="ordered locus">Shew_3089</name>
</gene>
<evidence type="ECO:0000256" key="1">
    <source>
        <dbReference type="SAM" id="MobiDB-lite"/>
    </source>
</evidence>
<dbReference type="STRING" id="323850.Shew_3089"/>
<feature type="compositionally biased region" description="Basic and acidic residues" evidence="1">
    <location>
        <begin position="44"/>
        <end position="69"/>
    </location>
</feature>
<feature type="region of interest" description="Disordered" evidence="1">
    <location>
        <begin position="44"/>
        <end position="80"/>
    </location>
</feature>
<reference evidence="3 4" key="1">
    <citation type="submission" date="2007-03" db="EMBL/GenBank/DDBJ databases">
        <title>Complete sequence of Shewanella loihica PV-4.</title>
        <authorList>
            <consortium name="US DOE Joint Genome Institute"/>
            <person name="Copeland A."/>
            <person name="Lucas S."/>
            <person name="Lapidus A."/>
            <person name="Barry K."/>
            <person name="Detter J.C."/>
            <person name="Glavina del Rio T."/>
            <person name="Hammon N."/>
            <person name="Israni S."/>
            <person name="Dalin E."/>
            <person name="Tice H."/>
            <person name="Pitluck S."/>
            <person name="Chain P."/>
            <person name="Malfatti S."/>
            <person name="Shin M."/>
            <person name="Vergez L."/>
            <person name="Schmutz J."/>
            <person name="Larimer F."/>
            <person name="Land M."/>
            <person name="Hauser L."/>
            <person name="Kyrpides N."/>
            <person name="Mikhailova N."/>
            <person name="Romine M.F."/>
            <person name="Serres G."/>
            <person name="Fredrickson J."/>
            <person name="Tiedje J."/>
            <person name="Richardson P."/>
        </authorList>
    </citation>
    <scope>NUCLEOTIDE SEQUENCE [LARGE SCALE GENOMIC DNA]</scope>
    <source>
        <strain evidence="4">ATCC BAA-1088 / PV-4</strain>
    </source>
</reference>
<keyword evidence="2" id="KW-0472">Membrane</keyword>
<dbReference type="InterPro" id="IPR021339">
    <property type="entry name" value="DUF2956"/>
</dbReference>
<dbReference type="EMBL" id="CP000606">
    <property type="protein sequence ID" value="ABO24955.1"/>
    <property type="molecule type" value="Genomic_DNA"/>
</dbReference>
<dbReference type="RefSeq" id="WP_011866885.1">
    <property type="nucleotide sequence ID" value="NC_009092.1"/>
</dbReference>
<name>A3QHK7_SHELP</name>
<dbReference type="Pfam" id="PF11169">
    <property type="entry name" value="DUF2956"/>
    <property type="match status" value="1"/>
</dbReference>
<keyword evidence="4" id="KW-1185">Reference proteome</keyword>
<feature type="region of interest" description="Disordered" evidence="1">
    <location>
        <begin position="1"/>
        <end position="32"/>
    </location>
</feature>
<evidence type="ECO:0000313" key="4">
    <source>
        <dbReference type="Proteomes" id="UP000001558"/>
    </source>
</evidence>
<dbReference type="OrthoDB" id="5600789at2"/>
<accession>A3QHK7</accession>
<dbReference type="HOGENOM" id="CLU_153072_1_0_6"/>
<dbReference type="eggNOG" id="ENOG5032Y7H">
    <property type="taxonomic scope" value="Bacteria"/>
</dbReference>
<evidence type="ECO:0008006" key="5">
    <source>
        <dbReference type="Google" id="ProtNLM"/>
    </source>
</evidence>
<dbReference type="KEGG" id="slo:Shew_3089"/>
<keyword evidence="2" id="KW-0812">Transmembrane</keyword>
<evidence type="ECO:0000313" key="3">
    <source>
        <dbReference type="EMBL" id="ABO24955.1"/>
    </source>
</evidence>
<dbReference type="Proteomes" id="UP000001558">
    <property type="component" value="Chromosome"/>
</dbReference>
<feature type="transmembrane region" description="Helical" evidence="2">
    <location>
        <begin position="87"/>
        <end position="105"/>
    </location>
</feature>
<evidence type="ECO:0000256" key="2">
    <source>
        <dbReference type="SAM" id="Phobius"/>
    </source>
</evidence>
<protein>
    <recommendedName>
        <fullName evidence="5">DUF2956 domain-containing protein</fullName>
    </recommendedName>
</protein>
<keyword evidence="2" id="KW-1133">Transmembrane helix</keyword>
<dbReference type="AlphaFoldDB" id="A3QHK7"/>